<sequence length="97" mass="10791">MESERIAYIKQNIYIPSEPIPKRPAIPARHPSLILNDKEEIVGKRSECGCTGGKCITENACWIYGPNGEVSNPNTDCTSTEAYHFKTLSHDSIGRQL</sequence>
<protein>
    <submittedName>
        <fullName evidence="1">Uncharacterized protein</fullName>
    </submittedName>
</protein>
<keyword evidence="2" id="KW-1185">Reference proteome</keyword>
<accession>A0AAV5QYW5</accession>
<dbReference type="EMBL" id="BTGB01000001">
    <property type="protein sequence ID" value="GMM44220.1"/>
    <property type="molecule type" value="Genomic_DNA"/>
</dbReference>
<dbReference type="AlphaFoldDB" id="A0AAV5QYW5"/>
<organism evidence="1 2">
    <name type="scientific">Pichia kluyveri</name>
    <name type="common">Yeast</name>
    <dbReference type="NCBI Taxonomy" id="36015"/>
    <lineage>
        <taxon>Eukaryota</taxon>
        <taxon>Fungi</taxon>
        <taxon>Dikarya</taxon>
        <taxon>Ascomycota</taxon>
        <taxon>Saccharomycotina</taxon>
        <taxon>Pichiomycetes</taxon>
        <taxon>Pichiales</taxon>
        <taxon>Pichiaceae</taxon>
        <taxon>Pichia</taxon>
    </lineage>
</organism>
<dbReference type="Proteomes" id="UP001378960">
    <property type="component" value="Unassembled WGS sequence"/>
</dbReference>
<comment type="caution">
    <text evidence="1">The sequence shown here is derived from an EMBL/GenBank/DDBJ whole genome shotgun (WGS) entry which is preliminary data.</text>
</comment>
<name>A0AAV5QYW5_PICKL</name>
<evidence type="ECO:0000313" key="2">
    <source>
        <dbReference type="Proteomes" id="UP001378960"/>
    </source>
</evidence>
<evidence type="ECO:0000313" key="1">
    <source>
        <dbReference type="EMBL" id="GMM44220.1"/>
    </source>
</evidence>
<proteinExistence type="predicted"/>
<reference evidence="1 2" key="1">
    <citation type="journal article" date="2023" name="Elife">
        <title>Identification of key yeast species and microbe-microbe interactions impacting larval growth of Drosophila in the wild.</title>
        <authorList>
            <person name="Mure A."/>
            <person name="Sugiura Y."/>
            <person name="Maeda R."/>
            <person name="Honda K."/>
            <person name="Sakurai N."/>
            <person name="Takahashi Y."/>
            <person name="Watada M."/>
            <person name="Katoh T."/>
            <person name="Gotoh A."/>
            <person name="Gotoh Y."/>
            <person name="Taniguchi I."/>
            <person name="Nakamura K."/>
            <person name="Hayashi T."/>
            <person name="Katayama T."/>
            <person name="Uemura T."/>
            <person name="Hattori Y."/>
        </authorList>
    </citation>
    <scope>NUCLEOTIDE SEQUENCE [LARGE SCALE GENOMIC DNA]</scope>
    <source>
        <strain evidence="1 2">PK-24</strain>
    </source>
</reference>
<gene>
    <name evidence="1" type="ORF">DAPK24_007950</name>
</gene>